<dbReference type="PRINTS" id="PR00762">
    <property type="entry name" value="CLCHANNEL"/>
</dbReference>
<dbReference type="Gene3D" id="1.10.3080.10">
    <property type="entry name" value="Clc chloride channel"/>
    <property type="match status" value="1"/>
</dbReference>
<dbReference type="Proteomes" id="UP000781932">
    <property type="component" value="Unassembled WGS sequence"/>
</dbReference>
<evidence type="ECO:0000256" key="9">
    <source>
        <dbReference type="SAM" id="Phobius"/>
    </source>
</evidence>
<dbReference type="RefSeq" id="XP_038743481.1">
    <property type="nucleotide sequence ID" value="XM_038891107.1"/>
</dbReference>
<protein>
    <submittedName>
        <fullName evidence="10">Voltage gated chloride channel</fullName>
    </submittedName>
</protein>
<gene>
    <name evidence="10" type="ORF">CkaCkLH20_08392</name>
</gene>
<keyword evidence="2" id="KW-0813">Transport</keyword>
<dbReference type="EMBL" id="JAATWM020000028">
    <property type="protein sequence ID" value="KAF9874020.1"/>
    <property type="molecule type" value="Genomic_DNA"/>
</dbReference>
<evidence type="ECO:0000256" key="3">
    <source>
        <dbReference type="ARBA" id="ARBA00022692"/>
    </source>
</evidence>
<evidence type="ECO:0000256" key="7">
    <source>
        <dbReference type="ARBA" id="ARBA00023214"/>
    </source>
</evidence>
<organism evidence="10 11">
    <name type="scientific">Colletotrichum karsti</name>
    <dbReference type="NCBI Taxonomy" id="1095194"/>
    <lineage>
        <taxon>Eukaryota</taxon>
        <taxon>Fungi</taxon>
        <taxon>Dikarya</taxon>
        <taxon>Ascomycota</taxon>
        <taxon>Pezizomycotina</taxon>
        <taxon>Sordariomycetes</taxon>
        <taxon>Hypocreomycetidae</taxon>
        <taxon>Glomerellales</taxon>
        <taxon>Glomerellaceae</taxon>
        <taxon>Colletotrichum</taxon>
        <taxon>Colletotrichum boninense species complex</taxon>
    </lineage>
</organism>
<evidence type="ECO:0000256" key="5">
    <source>
        <dbReference type="ARBA" id="ARBA00023065"/>
    </source>
</evidence>
<dbReference type="OrthoDB" id="44789at2759"/>
<dbReference type="AlphaFoldDB" id="A0A9P6LIR1"/>
<dbReference type="SUPFAM" id="SSF81340">
    <property type="entry name" value="Clc chloride channel"/>
    <property type="match status" value="1"/>
</dbReference>
<feature type="transmembrane region" description="Helical" evidence="9">
    <location>
        <begin position="147"/>
        <end position="174"/>
    </location>
</feature>
<keyword evidence="7" id="KW-0868">Chloride</keyword>
<keyword evidence="3 9" id="KW-0812">Transmembrane</keyword>
<dbReference type="FunFam" id="1.10.3080.10:FF:000013">
    <property type="entry name" value="Voltage-gated chloride channel (ClcA)"/>
    <property type="match status" value="1"/>
</dbReference>
<feature type="region of interest" description="Disordered" evidence="8">
    <location>
        <begin position="1"/>
        <end position="88"/>
    </location>
</feature>
<dbReference type="GO" id="GO:0005886">
    <property type="term" value="C:plasma membrane"/>
    <property type="evidence" value="ECO:0007669"/>
    <property type="project" value="TreeGrafter"/>
</dbReference>
<evidence type="ECO:0000313" key="10">
    <source>
        <dbReference type="EMBL" id="KAF9874020.1"/>
    </source>
</evidence>
<feature type="transmembrane region" description="Helical" evidence="9">
    <location>
        <begin position="386"/>
        <end position="410"/>
    </location>
</feature>
<dbReference type="InterPro" id="IPR046342">
    <property type="entry name" value="CBS_dom_sf"/>
</dbReference>
<evidence type="ECO:0000256" key="4">
    <source>
        <dbReference type="ARBA" id="ARBA00022989"/>
    </source>
</evidence>
<dbReference type="GO" id="GO:0005769">
    <property type="term" value="C:early endosome"/>
    <property type="evidence" value="ECO:0007669"/>
    <property type="project" value="TreeGrafter"/>
</dbReference>
<proteinExistence type="predicted"/>
<evidence type="ECO:0000256" key="1">
    <source>
        <dbReference type="ARBA" id="ARBA00004141"/>
    </source>
</evidence>
<accession>A0A9P6LIR1</accession>
<keyword evidence="4 9" id="KW-1133">Transmembrane helix</keyword>
<dbReference type="SUPFAM" id="SSF54631">
    <property type="entry name" value="CBS-domain pair"/>
    <property type="match status" value="1"/>
</dbReference>
<evidence type="ECO:0000256" key="2">
    <source>
        <dbReference type="ARBA" id="ARBA00022448"/>
    </source>
</evidence>
<evidence type="ECO:0000313" key="11">
    <source>
        <dbReference type="Proteomes" id="UP000781932"/>
    </source>
</evidence>
<dbReference type="GeneID" id="62164181"/>
<feature type="transmembrane region" description="Helical" evidence="9">
    <location>
        <begin position="563"/>
        <end position="588"/>
    </location>
</feature>
<evidence type="ECO:0000256" key="6">
    <source>
        <dbReference type="ARBA" id="ARBA00023136"/>
    </source>
</evidence>
<comment type="caution">
    <text evidence="10">The sequence shown here is derived from an EMBL/GenBank/DDBJ whole genome shotgun (WGS) entry which is preliminary data.</text>
</comment>
<dbReference type="GO" id="GO:0005794">
    <property type="term" value="C:Golgi apparatus"/>
    <property type="evidence" value="ECO:0007669"/>
    <property type="project" value="TreeGrafter"/>
</dbReference>
<dbReference type="PANTHER" id="PTHR45711">
    <property type="entry name" value="CHLORIDE CHANNEL PROTEIN"/>
    <property type="match status" value="1"/>
</dbReference>
<dbReference type="GO" id="GO:0005247">
    <property type="term" value="F:voltage-gated chloride channel activity"/>
    <property type="evidence" value="ECO:0007669"/>
    <property type="project" value="TreeGrafter"/>
</dbReference>
<dbReference type="Pfam" id="PF00654">
    <property type="entry name" value="Voltage_CLC"/>
    <property type="match status" value="1"/>
</dbReference>
<feature type="transmembrane region" description="Helical" evidence="9">
    <location>
        <begin position="459"/>
        <end position="481"/>
    </location>
</feature>
<feature type="transmembrane region" description="Helical" evidence="9">
    <location>
        <begin position="502"/>
        <end position="520"/>
    </location>
</feature>
<reference evidence="10" key="1">
    <citation type="submission" date="2020-03" db="EMBL/GenBank/DDBJ databases">
        <authorList>
            <person name="He L."/>
        </authorList>
    </citation>
    <scope>NUCLEOTIDE SEQUENCE</scope>
    <source>
        <strain evidence="10">CkLH20</strain>
    </source>
</reference>
<feature type="transmembrane region" description="Helical" evidence="9">
    <location>
        <begin position="228"/>
        <end position="249"/>
    </location>
</feature>
<keyword evidence="5" id="KW-0406">Ion transport</keyword>
<dbReference type="InterPro" id="IPR001807">
    <property type="entry name" value="ClC"/>
</dbReference>
<dbReference type="PANTHER" id="PTHR45711:SF3">
    <property type="entry name" value="CLC CHANNEL"/>
    <property type="match status" value="1"/>
</dbReference>
<comment type="subcellular location">
    <subcellularLocation>
        <location evidence="1">Membrane</location>
        <topology evidence="1">Multi-pass membrane protein</topology>
    </subcellularLocation>
</comment>
<dbReference type="CDD" id="cd03684">
    <property type="entry name" value="ClC_3_like"/>
    <property type="match status" value="1"/>
</dbReference>
<dbReference type="InterPro" id="IPR014743">
    <property type="entry name" value="Cl-channel_core"/>
</dbReference>
<keyword evidence="6 9" id="KW-0472">Membrane</keyword>
<name>A0A9P6LIR1_9PEZI</name>
<evidence type="ECO:0000256" key="8">
    <source>
        <dbReference type="SAM" id="MobiDB-lite"/>
    </source>
</evidence>
<reference evidence="10" key="2">
    <citation type="submission" date="2020-11" db="EMBL/GenBank/DDBJ databases">
        <title>Whole genome sequencing of Colletotrichum sp.</title>
        <authorList>
            <person name="Li H."/>
        </authorList>
    </citation>
    <scope>NUCLEOTIDE SEQUENCE</scope>
    <source>
        <strain evidence="10">CkLH20</strain>
    </source>
</reference>
<keyword evidence="11" id="KW-1185">Reference proteome</keyword>
<sequence length="873" mass="96253">MATLPDDDAPSAPPSPTSTRRPRFDRTGSLGDPDERSPLLLSSRSRIRRPQPGPDSPKFLTPRLSRNHSTAGSIRSLHHSRNPSFGQRLSHAFNDYPEPMSESKRSILTDERVWYDQFTSTDWVHDNIIDAHRVKAIKMRKDFWGRIYAVFDASQGWILSAVCGFVVALVAYVVNLSEATVFDFKYGYCARGWYISEKNCCPKGTCDDWRTWSEVLSFWPFGDVGTEFTIYLFGGIFLACTACAMTLTTKTVVPSAYRMTTFDENLAAELAPYADDPPSDESPTPPEVVEAVAANIEASTPPPMVYYSAAGSGVAEVRVILSGFVLHGFLGVKTLCIKSAALILSVASGLSLGKEGPYVHIATCIGNIACRLFSKYDQNDAKRREVLSAAAAAGVAVAFGAPISGVLFGLEEVSYFFPAKTLFRTFFCCIVAALSLKFLNPYGTHKIVMFQVQYVSDWHYFEIFFFIVIGILGGAAGALFIKASKHWAKSFRRISYIKKYPMLEVFLVAVVTCLMSYWNVHTKQPVAKLMLNLASPCHDGTDREDYGLCPTTADGIPPVISTLFYAFLIKGFLTIITFGIKVPAGIYVPSMVVGGLMGRLVGHVVQLTVLTYPTFGLWARCAESPTGSCIQPGVYGLIAAGSTMCGVTRLSVTLAVILFELTGSLDYVLPFSLAILVAKWTADAIEPNSIYDLLTNMNSYPFLDNKHKPVFTSDLADIVPRVRRERIIDVSASPVVSATALRSKLRTLHRAGEIDGGLPIIRDGILVGLIPAPDLEFALDNLDDEASSRCLMAHIPTIEDSDDEEIERDKTDFTSFIDPAPMALDIRSPMDLVYECFVKLGLRYICVLKNGRYAGMVHKKSFVKYMRELEDHE</sequence>